<sequence length="292" mass="33620">MQTNFDLRSNVDYESEDNYDLMKDCIYPTLSDGLNKFLAPILVSNVILKDNKEKEIDLVKTLIASLSYLLHPLSSLLGVWHPFDVIKTNKSSDVLIISSVLPLNQCFSYGTQITNPMQIELPRSMVDVVVAWNIPMHIWLKTRTMYSTLQRKGFNFQIWSVLLSLGILTKLEYDLREELSKIFNACIHVRRCLHKHIDSSDSNNSVNSWNVFRFNDSPKVCVSKWKHNNTQYNCKWVFVVNVLFSVLAITHLAYLGSTFDGKEESSTMSNVMAIWKELKRAAVGTRFRALRV</sequence>
<dbReference type="EMBL" id="OC854858">
    <property type="protein sequence ID" value="CAD7620593.1"/>
    <property type="molecule type" value="Genomic_DNA"/>
</dbReference>
<keyword evidence="3" id="KW-1185">Reference proteome</keyword>
<dbReference type="OrthoDB" id="5968863at2759"/>
<protein>
    <submittedName>
        <fullName evidence="2">Uncharacterized protein</fullName>
    </submittedName>
</protein>
<evidence type="ECO:0000313" key="3">
    <source>
        <dbReference type="Proteomes" id="UP000759131"/>
    </source>
</evidence>
<gene>
    <name evidence="2" type="ORF">OSB1V03_LOCUS1074</name>
</gene>
<evidence type="ECO:0000256" key="1">
    <source>
        <dbReference type="SAM" id="Phobius"/>
    </source>
</evidence>
<keyword evidence="1" id="KW-0472">Membrane</keyword>
<dbReference type="Proteomes" id="UP000759131">
    <property type="component" value="Unassembled WGS sequence"/>
</dbReference>
<name>A0A7R9PU11_9ACAR</name>
<feature type="transmembrane region" description="Helical" evidence="1">
    <location>
        <begin position="236"/>
        <end position="255"/>
    </location>
</feature>
<keyword evidence="1" id="KW-1133">Transmembrane helix</keyword>
<dbReference type="AlphaFoldDB" id="A0A7R9PU11"/>
<reference evidence="2" key="1">
    <citation type="submission" date="2020-11" db="EMBL/GenBank/DDBJ databases">
        <authorList>
            <person name="Tran Van P."/>
        </authorList>
    </citation>
    <scope>NUCLEOTIDE SEQUENCE</scope>
</reference>
<organism evidence="2">
    <name type="scientific">Medioppia subpectinata</name>
    <dbReference type="NCBI Taxonomy" id="1979941"/>
    <lineage>
        <taxon>Eukaryota</taxon>
        <taxon>Metazoa</taxon>
        <taxon>Ecdysozoa</taxon>
        <taxon>Arthropoda</taxon>
        <taxon>Chelicerata</taxon>
        <taxon>Arachnida</taxon>
        <taxon>Acari</taxon>
        <taxon>Acariformes</taxon>
        <taxon>Sarcoptiformes</taxon>
        <taxon>Oribatida</taxon>
        <taxon>Brachypylina</taxon>
        <taxon>Oppioidea</taxon>
        <taxon>Oppiidae</taxon>
        <taxon>Medioppia</taxon>
    </lineage>
</organism>
<accession>A0A7R9PU11</accession>
<keyword evidence="1" id="KW-0812">Transmembrane</keyword>
<proteinExistence type="predicted"/>
<evidence type="ECO:0000313" key="2">
    <source>
        <dbReference type="EMBL" id="CAD7620593.1"/>
    </source>
</evidence>
<dbReference type="EMBL" id="CAJPIZ010000283">
    <property type="protein sequence ID" value="CAG2101023.1"/>
    <property type="molecule type" value="Genomic_DNA"/>
</dbReference>